<keyword evidence="7" id="KW-1185">Reference proteome</keyword>
<dbReference type="PANTHER" id="PTHR37419">
    <property type="entry name" value="SERINE/THREONINE-PROTEIN KINASE TOXIN HIPA"/>
    <property type="match status" value="1"/>
</dbReference>
<gene>
    <name evidence="6" type="ORF">FHR99_002454</name>
</gene>
<comment type="caution">
    <text evidence="6">The sequence shown here is derived from an EMBL/GenBank/DDBJ whole genome shotgun (WGS) entry which is preliminary data.</text>
</comment>
<evidence type="ECO:0000313" key="7">
    <source>
        <dbReference type="Proteomes" id="UP000537130"/>
    </source>
</evidence>
<dbReference type="EC" id="2.7.11.1" evidence="6"/>
<keyword evidence="3 6" id="KW-0418">Kinase</keyword>
<organism evidence="6 7">
    <name type="scientific">Litorivivens lipolytica</name>
    <dbReference type="NCBI Taxonomy" id="1524264"/>
    <lineage>
        <taxon>Bacteria</taxon>
        <taxon>Pseudomonadati</taxon>
        <taxon>Pseudomonadota</taxon>
        <taxon>Gammaproteobacteria</taxon>
        <taxon>Litorivivens</taxon>
    </lineage>
</organism>
<evidence type="ECO:0000256" key="1">
    <source>
        <dbReference type="ARBA" id="ARBA00010164"/>
    </source>
</evidence>
<protein>
    <submittedName>
        <fullName evidence="6">Serine/threonine-protein kinase HipA</fullName>
        <ecNumber evidence="6">2.7.11.1</ecNumber>
    </submittedName>
</protein>
<dbReference type="RefSeq" id="WP_183410982.1">
    <property type="nucleotide sequence ID" value="NZ_JACHWY010000003.1"/>
</dbReference>
<reference evidence="6 7" key="1">
    <citation type="submission" date="2020-08" db="EMBL/GenBank/DDBJ databases">
        <title>Genomic Encyclopedia of Type Strains, Phase III (KMG-III): the genomes of soil and plant-associated and newly described type strains.</title>
        <authorList>
            <person name="Whitman W."/>
        </authorList>
    </citation>
    <scope>NUCLEOTIDE SEQUENCE [LARGE SCALE GENOMIC DNA]</scope>
    <source>
        <strain evidence="6 7">CECT 8654</strain>
    </source>
</reference>
<dbReference type="InterPro" id="IPR052028">
    <property type="entry name" value="HipA_Ser/Thr_kinase"/>
</dbReference>
<evidence type="ECO:0000259" key="5">
    <source>
        <dbReference type="Pfam" id="PF13657"/>
    </source>
</evidence>
<dbReference type="Gene3D" id="1.10.1070.20">
    <property type="match status" value="1"/>
</dbReference>
<name>A0A7W4W6D8_9GAMM</name>
<dbReference type="Pfam" id="PF07804">
    <property type="entry name" value="HipA_C"/>
    <property type="match status" value="1"/>
</dbReference>
<accession>A0A7W4W6D8</accession>
<sequence>MSSKIEALYVWIWLTGQSEPVVAGVIAPAGNVLTFQYGKSYLARKEAEPIFIDELPLSPGVKEPSAPKLMAGCLRDGAPDSWGRRVILSRIYGDRARDMDAGDISELVYLAESGSDRIGRLDFQLSSTEYLPREKTATLDELHAASDLLDRRQPLTQGLAEALQHGTAIGGARPKALIDGDDRKYIAKFSSSTDLYPMVKYEHFAMSLAAACGLRVAPVHLEQSLGRDVLLIERFDRELGKNGSWLRRGMVSALTVLGLDEMEAPYASYADFAQWLRANSDDPKAELKELFSRMVFNILCGNTDDHARNHAVFVDHKEIRLTPAYDICPQVRTGGEASQGMILGRGQRLSKVANTLAVANDFLLSESEALNIVSTQLDIIRSQWEAIAQSSKLSPTDCNTLWQRQLINPFALQDLGLE</sequence>
<dbReference type="EMBL" id="JACHWY010000003">
    <property type="protein sequence ID" value="MBB3048180.1"/>
    <property type="molecule type" value="Genomic_DNA"/>
</dbReference>
<dbReference type="Proteomes" id="UP000537130">
    <property type="component" value="Unassembled WGS sequence"/>
</dbReference>
<evidence type="ECO:0000313" key="6">
    <source>
        <dbReference type="EMBL" id="MBB3048180.1"/>
    </source>
</evidence>
<feature type="domain" description="HipA N-terminal subdomain 1" evidence="5">
    <location>
        <begin position="23"/>
        <end position="123"/>
    </location>
</feature>
<evidence type="ECO:0000256" key="3">
    <source>
        <dbReference type="ARBA" id="ARBA00022777"/>
    </source>
</evidence>
<proteinExistence type="inferred from homology"/>
<dbReference type="AlphaFoldDB" id="A0A7W4W6D8"/>
<feature type="domain" description="HipA-like C-terminal" evidence="4">
    <location>
        <begin position="168"/>
        <end position="384"/>
    </location>
</feature>
<evidence type="ECO:0000256" key="2">
    <source>
        <dbReference type="ARBA" id="ARBA00022679"/>
    </source>
</evidence>
<dbReference type="GO" id="GO:0005829">
    <property type="term" value="C:cytosol"/>
    <property type="evidence" value="ECO:0007669"/>
    <property type="project" value="TreeGrafter"/>
</dbReference>
<evidence type="ECO:0000259" key="4">
    <source>
        <dbReference type="Pfam" id="PF07804"/>
    </source>
</evidence>
<dbReference type="InterPro" id="IPR012893">
    <property type="entry name" value="HipA-like_C"/>
</dbReference>
<comment type="similarity">
    <text evidence="1">Belongs to the HipA Ser/Thr kinase family.</text>
</comment>
<dbReference type="PANTHER" id="PTHR37419:SF8">
    <property type="entry name" value="TOXIN YJJJ"/>
    <property type="match status" value="1"/>
</dbReference>
<dbReference type="Pfam" id="PF13657">
    <property type="entry name" value="Couple_hipA"/>
    <property type="match status" value="1"/>
</dbReference>
<dbReference type="InterPro" id="IPR017508">
    <property type="entry name" value="HipA_N1"/>
</dbReference>
<dbReference type="GO" id="GO:0004674">
    <property type="term" value="F:protein serine/threonine kinase activity"/>
    <property type="evidence" value="ECO:0007669"/>
    <property type="project" value="UniProtKB-EC"/>
</dbReference>
<keyword evidence="2 6" id="KW-0808">Transferase</keyword>